<comment type="similarity">
    <text evidence="11">Belongs to the G-protein coupled receptor 1 family.</text>
</comment>
<comment type="subcellular location">
    <subcellularLocation>
        <location evidence="1">Cell membrane</location>
        <topology evidence="1">Multi-pass membrane protein</topology>
    </subcellularLocation>
</comment>
<dbReference type="GO" id="GO:0007218">
    <property type="term" value="P:neuropeptide signaling pathway"/>
    <property type="evidence" value="ECO:0000318"/>
    <property type="project" value="GO_Central"/>
</dbReference>
<feature type="transmembrane region" description="Helical" evidence="12">
    <location>
        <begin position="200"/>
        <end position="228"/>
    </location>
</feature>
<keyword evidence="7" id="KW-1015">Disulfide bond</keyword>
<dbReference type="InParanoid" id="C3ZHH0"/>
<name>C3ZHH0_BRAFL</name>
<dbReference type="AlphaFoldDB" id="C3ZHH0"/>
<evidence type="ECO:0000256" key="11">
    <source>
        <dbReference type="RuleBase" id="RU000688"/>
    </source>
</evidence>
<evidence type="ECO:0000256" key="5">
    <source>
        <dbReference type="ARBA" id="ARBA00023040"/>
    </source>
</evidence>
<dbReference type="GO" id="GO:0046887">
    <property type="term" value="P:positive regulation of hormone secretion"/>
    <property type="evidence" value="ECO:0000318"/>
    <property type="project" value="GO_Central"/>
</dbReference>
<evidence type="ECO:0000256" key="2">
    <source>
        <dbReference type="ARBA" id="ARBA00022475"/>
    </source>
</evidence>
<dbReference type="OMA" id="EMACSIN"/>
<dbReference type="PRINTS" id="PR00237">
    <property type="entry name" value="GPCRRHODOPSN"/>
</dbReference>
<feature type="transmembrane region" description="Helical" evidence="12">
    <location>
        <begin position="249"/>
        <end position="270"/>
    </location>
</feature>
<dbReference type="PANTHER" id="PTHR45695:SF23">
    <property type="entry name" value="GALANIN-LIKE G-PROTEIN COUPLED RECEPTOR NPR-9"/>
    <property type="match status" value="1"/>
</dbReference>
<feature type="transmembrane region" description="Helical" evidence="12">
    <location>
        <begin position="150"/>
        <end position="171"/>
    </location>
</feature>
<keyword evidence="4 12" id="KW-1133">Transmembrane helix</keyword>
<dbReference type="EMBL" id="GG666623">
    <property type="protein sequence ID" value="EEN47965.1"/>
    <property type="molecule type" value="Genomic_DNA"/>
</dbReference>
<evidence type="ECO:0000259" key="13">
    <source>
        <dbReference type="PROSITE" id="PS50262"/>
    </source>
</evidence>
<keyword evidence="2" id="KW-1003">Cell membrane</keyword>
<keyword evidence="9" id="KW-0325">Glycoprotein</keyword>
<dbReference type="InterPro" id="IPR017452">
    <property type="entry name" value="GPCR_Rhodpsn_7TM"/>
</dbReference>
<feature type="transmembrane region" description="Helical" evidence="12">
    <location>
        <begin position="72"/>
        <end position="97"/>
    </location>
</feature>
<feature type="domain" description="G-protein coupled receptors family 1 profile" evidence="13">
    <location>
        <begin position="51"/>
        <end position="311"/>
    </location>
</feature>
<dbReference type="OrthoDB" id="9980924at2759"/>
<keyword evidence="10 11" id="KW-0807">Transducer</keyword>
<sequence length="395" mass="44090">MDNLTEEMNNFTEDFIGNTSAGNRTEPHGLTAVAYVMPTVCGVILLIGGVGNSLVIYIVARFSEMRTVTNYYIVNLAVTDLAFLVCCIPFTTINYLTYGWIFGKTMCTFVFYMMQVTVQATCITLAVLSIDRYCAIVHPLRSINFRTPKVAAVTSGCTWIGSFLLALPLGMNLQLKEVNNFGPQVICKEVWPSTSAQRSYMLYTFLITYVIPLVFCTFSCSLIVRSILNRFSMSHAQKADIHAKQARRTSCMVVGVVVLFACCWLPNHVINMWAVFKTQTKMEKISETTAWLKTVALILCYSNSAVNPFVYTLLGENYRRCIKLSFPCLFRQPPSVQGVSFKRSNGCTGARLAQAQTRWSVGKSSTARPVIVTFNAKNTSTTAVTMSYCNQDEQK</sequence>
<evidence type="ECO:0000256" key="6">
    <source>
        <dbReference type="ARBA" id="ARBA00023136"/>
    </source>
</evidence>
<evidence type="ECO:0000256" key="1">
    <source>
        <dbReference type="ARBA" id="ARBA00004651"/>
    </source>
</evidence>
<evidence type="ECO:0000313" key="15">
    <source>
        <dbReference type="Proteomes" id="UP000001554"/>
    </source>
</evidence>
<dbReference type="SUPFAM" id="SSF81321">
    <property type="entry name" value="Family A G protein-coupled receptor-like"/>
    <property type="match status" value="1"/>
</dbReference>
<dbReference type="PANTHER" id="PTHR45695">
    <property type="entry name" value="LEUCOKININ RECEPTOR-RELATED"/>
    <property type="match status" value="1"/>
</dbReference>
<dbReference type="GeneID" id="118423937"/>
<dbReference type="Gene3D" id="1.20.1070.10">
    <property type="entry name" value="Rhodopsin 7-helix transmembrane proteins"/>
    <property type="match status" value="1"/>
</dbReference>
<keyword evidence="3 11" id="KW-0812">Transmembrane</keyword>
<dbReference type="FunFam" id="1.20.1070.10:FF:000548">
    <property type="entry name" value="Uncharacterized protein"/>
    <property type="match status" value="1"/>
</dbReference>
<dbReference type="eggNOG" id="KOG3656">
    <property type="taxonomic scope" value="Eukaryota"/>
</dbReference>
<evidence type="ECO:0000313" key="16">
    <source>
        <dbReference type="RefSeq" id="XP_035688154.1"/>
    </source>
</evidence>
<keyword evidence="5 11" id="KW-0297">G-protein coupled receptor</keyword>
<keyword evidence="8 11" id="KW-0675">Receptor</keyword>
<reference evidence="15" key="2">
    <citation type="journal article" date="2020" name="Nat. Ecol. Evol.">
        <title>Deeply conserved synteny resolves early events in vertebrate evolution.</title>
        <authorList>
            <person name="Simakov O."/>
            <person name="Marletaz F."/>
            <person name="Yue J.X."/>
            <person name="O'Connell B."/>
            <person name="Jenkins J."/>
            <person name="Brandt A."/>
            <person name="Calef R."/>
            <person name="Tung C.H."/>
            <person name="Huang T.K."/>
            <person name="Schmutz J."/>
            <person name="Satoh N."/>
            <person name="Yu J.K."/>
            <person name="Putnam N.H."/>
            <person name="Green R.E."/>
            <person name="Rokhsar D.S."/>
        </authorList>
    </citation>
    <scope>NUCLEOTIDE SEQUENCE [LARGE SCALE GENOMIC DNA]</scope>
    <source>
        <strain evidence="15">S238N-H82</strain>
    </source>
</reference>
<dbReference type="GO" id="GO:0005886">
    <property type="term" value="C:plasma membrane"/>
    <property type="evidence" value="ECO:0000318"/>
    <property type="project" value="GO_Central"/>
</dbReference>
<evidence type="ECO:0000256" key="4">
    <source>
        <dbReference type="ARBA" id="ARBA00022989"/>
    </source>
</evidence>
<reference evidence="14" key="1">
    <citation type="journal article" date="2008" name="Nature">
        <title>The amphioxus genome and the evolution of the chordate karyotype.</title>
        <authorList>
            <consortium name="US DOE Joint Genome Institute (JGI-PGF)"/>
            <person name="Putnam N.H."/>
            <person name="Butts T."/>
            <person name="Ferrier D.E.K."/>
            <person name="Furlong R.F."/>
            <person name="Hellsten U."/>
            <person name="Kawashima T."/>
            <person name="Robinson-Rechavi M."/>
            <person name="Shoguchi E."/>
            <person name="Terry A."/>
            <person name="Yu J.-K."/>
            <person name="Benito-Gutierrez E.L."/>
            <person name="Dubchak I."/>
            <person name="Garcia-Fernandez J."/>
            <person name="Gibson-Brown J.J."/>
            <person name="Grigoriev I.V."/>
            <person name="Horton A.C."/>
            <person name="de Jong P.J."/>
            <person name="Jurka J."/>
            <person name="Kapitonov V.V."/>
            <person name="Kohara Y."/>
            <person name="Kuroki Y."/>
            <person name="Lindquist E."/>
            <person name="Lucas S."/>
            <person name="Osoegawa K."/>
            <person name="Pennacchio L.A."/>
            <person name="Salamov A.A."/>
            <person name="Satou Y."/>
            <person name="Sauka-Spengler T."/>
            <person name="Schmutz J."/>
            <person name="Shin-I T."/>
            <person name="Toyoda A."/>
            <person name="Bronner-Fraser M."/>
            <person name="Fujiyama A."/>
            <person name="Holland L.Z."/>
            <person name="Holland P.W.H."/>
            <person name="Satoh N."/>
            <person name="Rokhsar D.S."/>
        </authorList>
    </citation>
    <scope>NUCLEOTIDE SEQUENCE [LARGE SCALE GENOMIC DNA]</scope>
    <source>
        <strain evidence="14">S238N-H82</strain>
        <tissue evidence="14">Testes</tissue>
    </source>
</reference>
<evidence type="ECO:0000256" key="7">
    <source>
        <dbReference type="ARBA" id="ARBA00023157"/>
    </source>
</evidence>
<keyword evidence="15" id="KW-1185">Reference proteome</keyword>
<dbReference type="CDD" id="cd15095">
    <property type="entry name" value="7tmA_KiSS1R"/>
    <property type="match status" value="1"/>
</dbReference>
<accession>C3ZHH0</accession>
<dbReference type="RefSeq" id="XP_035688154.1">
    <property type="nucleotide sequence ID" value="XM_035832261.1"/>
</dbReference>
<dbReference type="InterPro" id="IPR000276">
    <property type="entry name" value="GPCR_Rhodpsn"/>
</dbReference>
<gene>
    <name evidence="16" type="primary">LOC118423937</name>
    <name evidence="14" type="ORF">BRAFLDRAFT_79547</name>
</gene>
<feature type="transmembrane region" description="Helical" evidence="12">
    <location>
        <begin position="109"/>
        <end position="130"/>
    </location>
</feature>
<dbReference type="KEGG" id="bfo:118423937"/>
<protein>
    <submittedName>
        <fullName evidence="16">G-protein coupled receptor 54-like</fullName>
    </submittedName>
</protein>
<dbReference type="InterPro" id="IPR008103">
    <property type="entry name" value="KiSS_1_rcpt"/>
</dbReference>
<dbReference type="PROSITE" id="PS50262">
    <property type="entry name" value="G_PROTEIN_RECEP_F1_2"/>
    <property type="match status" value="1"/>
</dbReference>
<evidence type="ECO:0000256" key="10">
    <source>
        <dbReference type="ARBA" id="ARBA00023224"/>
    </source>
</evidence>
<reference evidence="16" key="3">
    <citation type="submission" date="2025-04" db="UniProtKB">
        <authorList>
            <consortium name="RefSeq"/>
        </authorList>
    </citation>
    <scope>IDENTIFICATION</scope>
    <source>
        <strain evidence="16">S238N-H82</strain>
        <tissue evidence="16">Testes</tissue>
    </source>
</reference>
<proteinExistence type="inferred from homology"/>
<evidence type="ECO:0000256" key="12">
    <source>
        <dbReference type="SAM" id="Phobius"/>
    </source>
</evidence>
<dbReference type="PRINTS" id="PR01728">
    <property type="entry name" value="KISS1RECEPTR"/>
</dbReference>
<dbReference type="PROSITE" id="PS00237">
    <property type="entry name" value="G_PROTEIN_RECEP_F1_1"/>
    <property type="match status" value="1"/>
</dbReference>
<keyword evidence="6 12" id="KW-0472">Membrane</keyword>
<evidence type="ECO:0000256" key="9">
    <source>
        <dbReference type="ARBA" id="ARBA00023180"/>
    </source>
</evidence>
<dbReference type="Pfam" id="PF00001">
    <property type="entry name" value="7tm_1"/>
    <property type="match status" value="1"/>
</dbReference>
<organism>
    <name type="scientific">Branchiostoma floridae</name>
    <name type="common">Florida lancelet</name>
    <name type="synonym">Amphioxus</name>
    <dbReference type="NCBI Taxonomy" id="7739"/>
    <lineage>
        <taxon>Eukaryota</taxon>
        <taxon>Metazoa</taxon>
        <taxon>Chordata</taxon>
        <taxon>Cephalochordata</taxon>
        <taxon>Leptocardii</taxon>
        <taxon>Amphioxiformes</taxon>
        <taxon>Branchiostomatidae</taxon>
        <taxon>Branchiostoma</taxon>
    </lineage>
</organism>
<evidence type="ECO:0000256" key="8">
    <source>
        <dbReference type="ARBA" id="ARBA00023170"/>
    </source>
</evidence>
<evidence type="ECO:0000313" key="14">
    <source>
        <dbReference type="EMBL" id="EEN47965.1"/>
    </source>
</evidence>
<evidence type="ECO:0000256" key="3">
    <source>
        <dbReference type="ARBA" id="ARBA00022692"/>
    </source>
</evidence>
<feature type="transmembrane region" description="Helical" evidence="12">
    <location>
        <begin position="32"/>
        <end position="60"/>
    </location>
</feature>
<dbReference type="Proteomes" id="UP000001554">
    <property type="component" value="Chromosome 10"/>
</dbReference>
<feature type="transmembrane region" description="Helical" evidence="12">
    <location>
        <begin position="290"/>
        <end position="314"/>
    </location>
</feature>
<dbReference type="GO" id="GO:0008188">
    <property type="term" value="F:neuropeptide receptor activity"/>
    <property type="evidence" value="ECO:0000318"/>
    <property type="project" value="GO_Central"/>
</dbReference>